<evidence type="ECO:0000313" key="12">
    <source>
        <dbReference type="Proteomes" id="UP000824164"/>
    </source>
</evidence>
<feature type="transmembrane region" description="Helical" evidence="10">
    <location>
        <begin position="104"/>
        <end position="127"/>
    </location>
</feature>
<evidence type="ECO:0000256" key="3">
    <source>
        <dbReference type="ARBA" id="ARBA00022106"/>
    </source>
</evidence>
<keyword evidence="7 10" id="KW-1133">Transmembrane helix</keyword>
<feature type="transmembrane region" description="Helical" evidence="10">
    <location>
        <begin position="20"/>
        <end position="39"/>
    </location>
</feature>
<organism evidence="11 12">
    <name type="scientific">Candidatus Onthocola gallistercoris</name>
    <dbReference type="NCBI Taxonomy" id="2840876"/>
    <lineage>
        <taxon>Bacteria</taxon>
        <taxon>Bacillati</taxon>
        <taxon>Bacillota</taxon>
        <taxon>Bacilli</taxon>
        <taxon>Candidatus Onthocola</taxon>
    </lineage>
</organism>
<reference evidence="11" key="2">
    <citation type="journal article" date="2021" name="PeerJ">
        <title>Extensive microbial diversity within the chicken gut microbiome revealed by metagenomics and culture.</title>
        <authorList>
            <person name="Gilroy R."/>
            <person name="Ravi A."/>
            <person name="Getino M."/>
            <person name="Pursley I."/>
            <person name="Horton D.L."/>
            <person name="Alikhan N.F."/>
            <person name="Baker D."/>
            <person name="Gharbi K."/>
            <person name="Hall N."/>
            <person name="Watson M."/>
            <person name="Adriaenssens E.M."/>
            <person name="Foster-Nyarko E."/>
            <person name="Jarju S."/>
            <person name="Secka A."/>
            <person name="Antonio M."/>
            <person name="Oren A."/>
            <person name="Chaudhuri R.R."/>
            <person name="La Ragione R."/>
            <person name="Hildebrand F."/>
            <person name="Pallen M.J."/>
        </authorList>
    </citation>
    <scope>NUCLEOTIDE SEQUENCE</scope>
    <source>
        <strain evidence="11">CHK187-14744</strain>
    </source>
</reference>
<comment type="caution">
    <text evidence="11">The sequence shown here is derived from an EMBL/GenBank/DDBJ whole genome shotgun (WGS) entry which is preliminary data.</text>
</comment>
<dbReference type="Pfam" id="PF01554">
    <property type="entry name" value="MatE"/>
    <property type="match status" value="2"/>
</dbReference>
<dbReference type="CDD" id="cd13143">
    <property type="entry name" value="MATE_MepA_like"/>
    <property type="match status" value="1"/>
</dbReference>
<dbReference type="Proteomes" id="UP000824164">
    <property type="component" value="Unassembled WGS sequence"/>
</dbReference>
<reference evidence="11" key="1">
    <citation type="submission" date="2020-10" db="EMBL/GenBank/DDBJ databases">
        <authorList>
            <person name="Gilroy R."/>
        </authorList>
    </citation>
    <scope>NUCLEOTIDE SEQUENCE</scope>
    <source>
        <strain evidence="11">CHK187-14744</strain>
    </source>
</reference>
<comment type="subcellular location">
    <subcellularLocation>
        <location evidence="1">Cell membrane</location>
        <topology evidence="1">Multi-pass membrane protein</topology>
    </subcellularLocation>
</comment>
<evidence type="ECO:0000313" key="11">
    <source>
        <dbReference type="EMBL" id="HIU02562.1"/>
    </source>
</evidence>
<dbReference type="EMBL" id="DVLT01000035">
    <property type="protein sequence ID" value="HIU02562.1"/>
    <property type="molecule type" value="Genomic_DNA"/>
</dbReference>
<dbReference type="GO" id="GO:0015297">
    <property type="term" value="F:antiporter activity"/>
    <property type="evidence" value="ECO:0007669"/>
    <property type="project" value="InterPro"/>
</dbReference>
<evidence type="ECO:0000256" key="9">
    <source>
        <dbReference type="ARBA" id="ARBA00023251"/>
    </source>
</evidence>
<feature type="transmembrane region" description="Helical" evidence="10">
    <location>
        <begin position="59"/>
        <end position="84"/>
    </location>
</feature>
<feature type="transmembrane region" description="Helical" evidence="10">
    <location>
        <begin position="427"/>
        <end position="445"/>
    </location>
</feature>
<feature type="transmembrane region" description="Helical" evidence="10">
    <location>
        <begin position="403"/>
        <end position="421"/>
    </location>
</feature>
<accession>A0A9D1HI10</accession>
<gene>
    <name evidence="11" type="ORF">IAB63_04855</name>
</gene>
<evidence type="ECO:0000256" key="4">
    <source>
        <dbReference type="ARBA" id="ARBA00022448"/>
    </source>
</evidence>
<dbReference type="InterPro" id="IPR045070">
    <property type="entry name" value="MATE_MepA-like"/>
</dbReference>
<evidence type="ECO:0000256" key="2">
    <source>
        <dbReference type="ARBA" id="ARBA00008417"/>
    </source>
</evidence>
<dbReference type="PANTHER" id="PTHR43823">
    <property type="entry name" value="SPORULATION PROTEIN YKVU"/>
    <property type="match status" value="1"/>
</dbReference>
<dbReference type="InterPro" id="IPR048279">
    <property type="entry name" value="MdtK-like"/>
</dbReference>
<dbReference type="GO" id="GO:0042910">
    <property type="term" value="F:xenobiotic transmembrane transporter activity"/>
    <property type="evidence" value="ECO:0007669"/>
    <property type="project" value="InterPro"/>
</dbReference>
<dbReference type="InterPro" id="IPR051327">
    <property type="entry name" value="MATE_MepA_subfamily"/>
</dbReference>
<dbReference type="PANTHER" id="PTHR43823:SF3">
    <property type="entry name" value="MULTIDRUG EXPORT PROTEIN MEPA"/>
    <property type="match status" value="1"/>
</dbReference>
<dbReference type="InterPro" id="IPR002528">
    <property type="entry name" value="MATE_fam"/>
</dbReference>
<feature type="transmembrane region" description="Helical" evidence="10">
    <location>
        <begin position="173"/>
        <end position="193"/>
    </location>
</feature>
<feature type="transmembrane region" description="Helical" evidence="10">
    <location>
        <begin position="325"/>
        <end position="346"/>
    </location>
</feature>
<evidence type="ECO:0000256" key="7">
    <source>
        <dbReference type="ARBA" id="ARBA00022989"/>
    </source>
</evidence>
<sequence>MENQSEIKNPLETEPVHKLIVRYSIPTSVTLMVNYLYNIVDQIFVGQGVGITGMAATNIAFPLTILTNAVALMLGDGCAANISLCLGRKKQQTANETVSHTLTLLLLAGLAGGLICGLGAPVIVSLFGATPSSYKDAVAYMRSIAPGIPFQMICPALTAVIRADGSPQYAMKCMILGAVINLILDPVFIFVFGMGVMGAGIATVIGQIAAGLLFLLYLPKMHTVHIRKAFLRPGRKLTARILGLGFPSLLTQIMSALVQIIMNNLMTRYGALTRYGSDIALSVYGMIMKVYQISHAMFVGVSSAVQPINGFNFGARHYDRVRKTYRMAAGISLAISAIWFAIYQLLPAQIGSLFVSGNDLYTECAVHCFRIYMMAFFLYGLHMTTASFFQGIGKPAKALALPLARQGIFLIPLAFGLSAVYGMDGALMAAPIADVAAFVLSAVLARTEFGSWKKKGMV</sequence>
<keyword evidence="6 10" id="KW-0812">Transmembrane</keyword>
<keyword evidence="4" id="KW-0813">Transport</keyword>
<evidence type="ECO:0000256" key="6">
    <source>
        <dbReference type="ARBA" id="ARBA00022692"/>
    </source>
</evidence>
<keyword evidence="5" id="KW-1003">Cell membrane</keyword>
<feature type="transmembrane region" description="Helical" evidence="10">
    <location>
        <begin position="371"/>
        <end position="391"/>
    </location>
</feature>
<evidence type="ECO:0000256" key="5">
    <source>
        <dbReference type="ARBA" id="ARBA00022475"/>
    </source>
</evidence>
<proteinExistence type="inferred from homology"/>
<keyword evidence="9" id="KW-0046">Antibiotic resistance</keyword>
<dbReference type="GO" id="GO:0005886">
    <property type="term" value="C:plasma membrane"/>
    <property type="evidence" value="ECO:0007669"/>
    <property type="project" value="UniProtKB-SubCell"/>
</dbReference>
<dbReference type="AlphaFoldDB" id="A0A9D1HI10"/>
<comment type="similarity">
    <text evidence="2">Belongs to the multi antimicrobial extrusion (MATE) (TC 2.A.66.1) family. MepA subfamily.</text>
</comment>
<dbReference type="NCBIfam" id="TIGR00797">
    <property type="entry name" value="matE"/>
    <property type="match status" value="1"/>
</dbReference>
<evidence type="ECO:0000256" key="8">
    <source>
        <dbReference type="ARBA" id="ARBA00023136"/>
    </source>
</evidence>
<protein>
    <recommendedName>
        <fullName evidence="3">Multidrug export protein MepA</fullName>
    </recommendedName>
</protein>
<evidence type="ECO:0000256" key="10">
    <source>
        <dbReference type="SAM" id="Phobius"/>
    </source>
</evidence>
<dbReference type="GO" id="GO:0046677">
    <property type="term" value="P:response to antibiotic"/>
    <property type="evidence" value="ECO:0007669"/>
    <property type="project" value="UniProtKB-KW"/>
</dbReference>
<feature type="transmembrane region" description="Helical" evidence="10">
    <location>
        <begin position="139"/>
        <end position="161"/>
    </location>
</feature>
<dbReference type="PIRSF" id="PIRSF006603">
    <property type="entry name" value="DinF"/>
    <property type="match status" value="1"/>
</dbReference>
<keyword evidence="8 10" id="KW-0472">Membrane</keyword>
<evidence type="ECO:0000256" key="1">
    <source>
        <dbReference type="ARBA" id="ARBA00004651"/>
    </source>
</evidence>
<feature type="transmembrane region" description="Helical" evidence="10">
    <location>
        <begin position="239"/>
        <end position="261"/>
    </location>
</feature>
<name>A0A9D1HI10_9FIRM</name>
<feature type="transmembrane region" description="Helical" evidence="10">
    <location>
        <begin position="199"/>
        <end position="218"/>
    </location>
</feature>
<feature type="transmembrane region" description="Helical" evidence="10">
    <location>
        <begin position="281"/>
        <end position="305"/>
    </location>
</feature>